<dbReference type="EMBL" id="FR824347">
    <property type="protein sequence ID" value="CCA25497.1"/>
    <property type="molecule type" value="Genomic_DNA"/>
</dbReference>
<dbReference type="PANTHER" id="PTHR46470:SF3">
    <property type="entry name" value="N-ACYLNEURAMINATE-9-PHOSPHATASE"/>
    <property type="match status" value="1"/>
</dbReference>
<evidence type="ECO:0000313" key="5">
    <source>
        <dbReference type="EMBL" id="CCA25497.1"/>
    </source>
</evidence>
<dbReference type="NCBIfam" id="TIGR01549">
    <property type="entry name" value="HAD-SF-IA-v1"/>
    <property type="match status" value="1"/>
</dbReference>
<dbReference type="SFLD" id="SFLDG01129">
    <property type="entry name" value="C1.5:_HAD__Beta-PGM__Phosphata"/>
    <property type="match status" value="1"/>
</dbReference>
<dbReference type="Pfam" id="PF00702">
    <property type="entry name" value="Hydrolase"/>
    <property type="match status" value="1"/>
</dbReference>
<reference evidence="4" key="1">
    <citation type="journal article" date="2011" name="PLoS Biol.">
        <title>Gene gain and loss during evolution of obligate parasitism in the white rust pathogen of Arabidopsis thaliana.</title>
        <authorList>
            <person name="Kemen E."/>
            <person name="Gardiner A."/>
            <person name="Schultz-Larsen T."/>
            <person name="Kemen A.C."/>
            <person name="Balmuth A.L."/>
            <person name="Robert-Seilaniantz A."/>
            <person name="Bailey K."/>
            <person name="Holub E."/>
            <person name="Studholme D.J."/>
            <person name="Maclean D."/>
            <person name="Jones J.D."/>
        </authorList>
    </citation>
    <scope>NUCLEOTIDE SEQUENCE</scope>
</reference>
<reference evidence="4" key="2">
    <citation type="submission" date="2011-02" db="EMBL/GenBank/DDBJ databases">
        <authorList>
            <person name="MacLean D."/>
        </authorList>
    </citation>
    <scope>NUCLEOTIDE SEQUENCE</scope>
</reference>
<dbReference type="SFLD" id="SFLDS00003">
    <property type="entry name" value="Haloacid_Dehalogenase"/>
    <property type="match status" value="1"/>
</dbReference>
<dbReference type="AlphaFoldDB" id="F0W1S7"/>
<dbReference type="InterPro" id="IPR023214">
    <property type="entry name" value="HAD_sf"/>
</dbReference>
<dbReference type="HOGENOM" id="CLU_045011_8_2_1"/>
<dbReference type="InterPro" id="IPR051400">
    <property type="entry name" value="HAD-like_hydrolase"/>
</dbReference>
<dbReference type="Gene3D" id="1.20.120.1600">
    <property type="match status" value="1"/>
</dbReference>
<organism evidence="4">
    <name type="scientific">Albugo laibachii Nc14</name>
    <dbReference type="NCBI Taxonomy" id="890382"/>
    <lineage>
        <taxon>Eukaryota</taxon>
        <taxon>Sar</taxon>
        <taxon>Stramenopiles</taxon>
        <taxon>Oomycota</taxon>
        <taxon>Peronosporomycetes</taxon>
        <taxon>Albuginales</taxon>
        <taxon>Albuginaceae</taxon>
        <taxon>Albugo</taxon>
    </lineage>
</organism>
<comment type="cofactor">
    <cofactor evidence="1">
        <name>Mg(2+)</name>
        <dbReference type="ChEBI" id="CHEBI:18420"/>
    </cofactor>
</comment>
<dbReference type="GO" id="GO:0050124">
    <property type="term" value="F:N-acylneuraminate-9-phosphatase activity"/>
    <property type="evidence" value="ECO:0007669"/>
    <property type="project" value="TreeGrafter"/>
</dbReference>
<gene>
    <name evidence="4" type="primary">AlNc14C7G1007</name>
    <name evidence="5" type="synonym">AlNc14C302G10390</name>
    <name evidence="4" type="ORF">ALNC14_011490</name>
    <name evidence="5" type="ORF">ALNC14_116410</name>
</gene>
<dbReference type="InterPro" id="IPR006439">
    <property type="entry name" value="HAD-SF_hydro_IA"/>
</dbReference>
<accession>F0W1S7</accession>
<dbReference type="InterPro" id="IPR036412">
    <property type="entry name" value="HAD-like_sf"/>
</dbReference>
<name>F0W1S7_9STRA</name>
<evidence type="ECO:0000313" key="4">
    <source>
        <dbReference type="EMBL" id="CCA15006.1"/>
    </source>
</evidence>
<dbReference type="Gene3D" id="3.40.50.1000">
    <property type="entry name" value="HAD superfamily/HAD-like"/>
    <property type="match status" value="1"/>
</dbReference>
<evidence type="ECO:0000256" key="3">
    <source>
        <dbReference type="ARBA" id="ARBA00022842"/>
    </source>
</evidence>
<sequence>MSFVRGVTFDLDDTLWCGKTVLSNATNRFHTYIQSRAPLLSTSYPPDAFSKLLIHFQKTLPNHAHDYTLLRKHTLLHCATLVGGHRALGFTSEEELKAFVDESCETFLEARSQPQIFEGVPEMLAELNTFLRTNDTQREKEDSHQHSKRIGVITNGNCRFNCLPQTLRDMFDFVISAETAKKAKPHRLIFEAAIKQYSESANPHEFVHVGDHYRCDIEGAKCAGMRTIWVNPLWEGENVYSRIEGEDAYAAADAIIKSIKDVMKVLVHWQNEAQLKKA</sequence>
<keyword evidence="2 4" id="KW-0378">Hydrolase</keyword>
<dbReference type="EMBL" id="FR824052">
    <property type="protein sequence ID" value="CCA15006.1"/>
    <property type="molecule type" value="Genomic_DNA"/>
</dbReference>
<proteinExistence type="predicted"/>
<dbReference type="SUPFAM" id="SSF56784">
    <property type="entry name" value="HAD-like"/>
    <property type="match status" value="1"/>
</dbReference>
<protein>
    <submittedName>
        <fullName evidence="4">Haloacid dehalogenaselike hydrolase putative</fullName>
    </submittedName>
</protein>
<dbReference type="GO" id="GO:0046380">
    <property type="term" value="P:N-acetylneuraminate biosynthetic process"/>
    <property type="evidence" value="ECO:0007669"/>
    <property type="project" value="TreeGrafter"/>
</dbReference>
<keyword evidence="3" id="KW-0460">Magnesium</keyword>
<evidence type="ECO:0000256" key="2">
    <source>
        <dbReference type="ARBA" id="ARBA00022801"/>
    </source>
</evidence>
<dbReference type="PANTHER" id="PTHR46470">
    <property type="entry name" value="N-ACYLNEURAMINATE-9-PHOSPHATASE"/>
    <property type="match status" value="1"/>
</dbReference>
<evidence type="ECO:0000256" key="1">
    <source>
        <dbReference type="ARBA" id="ARBA00001946"/>
    </source>
</evidence>